<dbReference type="OrthoDB" id="422362at2759"/>
<evidence type="ECO:0000256" key="10">
    <source>
        <dbReference type="ARBA" id="ARBA00054897"/>
    </source>
</evidence>
<sequence length="425" mass="48725">MKNKIDEFMYILDPSSSLLRERADLLRRRRWRRQWRNGIPTAAATARRRGARGFPAAGLVEEAEIAALQLHKAQYPSHTRIPLADPFSPYVYLTKKIKRRAADDGIFCSCSPSPGNSVVCGRDCLCGMLLSCCSQSCKCGNLCVNKPFQFRPVKKMKLIETEKCGSGVVTEEDIRQGDFVIEYVGEVIDDKTCEERLWKMKHCGETNFYLCEINRDMVIDATYKGNKSRFINHSCQPNTEMQKWTIDGEIRIGIFATRDIKKGEELTYDYQYALLHTVFVMICRFVQFGADQDCYCGSLGCRKKLGNKPSKLKFSSSDTALQLVLCEIAASSPNSKALLYGKANLESGRSNMEGSQSYVARKRKSEFHNCIYEVVRIWSPQYKRYQMYYGGVILEFDCYSRKHTIITEDERVENVDLSKEDWDFL</sequence>
<name>A0A9E7EZ08_9LILI</name>
<dbReference type="FunFam" id="2.170.270.10:FF:000034">
    <property type="entry name" value="Histone-lysine N-methyltransferase"/>
    <property type="match status" value="1"/>
</dbReference>
<accession>A0A9E7EZ08</accession>
<keyword evidence="8" id="KW-0539">Nucleus</keyword>
<dbReference type="PROSITE" id="PS50280">
    <property type="entry name" value="SET"/>
    <property type="match status" value="1"/>
</dbReference>
<comment type="function">
    <text evidence="10">Histone methyltransferase.</text>
</comment>
<dbReference type="GO" id="GO:0032259">
    <property type="term" value="P:methylation"/>
    <property type="evidence" value="ECO:0007669"/>
    <property type="project" value="UniProtKB-KW"/>
</dbReference>
<dbReference type="SMART" id="SM00570">
    <property type="entry name" value="AWS"/>
    <property type="match status" value="1"/>
</dbReference>
<feature type="domain" description="Post-SET" evidence="12">
    <location>
        <begin position="290"/>
        <end position="306"/>
    </location>
</feature>
<evidence type="ECO:0000256" key="2">
    <source>
        <dbReference type="ARBA" id="ARBA00004584"/>
    </source>
</evidence>
<evidence type="ECO:0000256" key="3">
    <source>
        <dbReference type="ARBA" id="ARBA00022454"/>
    </source>
</evidence>
<evidence type="ECO:0000256" key="4">
    <source>
        <dbReference type="ARBA" id="ARBA00022603"/>
    </source>
</evidence>
<dbReference type="CDD" id="cd19175">
    <property type="entry name" value="SET_ASHR3-like"/>
    <property type="match status" value="1"/>
</dbReference>
<dbReference type="GO" id="GO:0042054">
    <property type="term" value="F:histone methyltransferase activity"/>
    <property type="evidence" value="ECO:0007669"/>
    <property type="project" value="InterPro"/>
</dbReference>
<evidence type="ECO:0000313" key="15">
    <source>
        <dbReference type="Proteomes" id="UP001055439"/>
    </source>
</evidence>
<protein>
    <submittedName>
        <fullName evidence="14">Histone-lysine N-methyltransferase</fullName>
    </submittedName>
</protein>
<evidence type="ECO:0000313" key="14">
    <source>
        <dbReference type="EMBL" id="URD86078.1"/>
    </source>
</evidence>
<dbReference type="InterPro" id="IPR046341">
    <property type="entry name" value="SET_dom_sf"/>
</dbReference>
<dbReference type="GO" id="GO:0000775">
    <property type="term" value="C:chromosome, centromeric region"/>
    <property type="evidence" value="ECO:0007669"/>
    <property type="project" value="UniProtKB-SubCell"/>
</dbReference>
<dbReference type="PROSITE" id="PS50868">
    <property type="entry name" value="POST_SET"/>
    <property type="match status" value="1"/>
</dbReference>
<evidence type="ECO:0000256" key="5">
    <source>
        <dbReference type="ARBA" id="ARBA00022679"/>
    </source>
</evidence>
<keyword evidence="6" id="KW-0949">S-adenosyl-L-methionine</keyword>
<evidence type="ECO:0000259" key="13">
    <source>
        <dbReference type="PROSITE" id="PS51215"/>
    </source>
</evidence>
<evidence type="ECO:0000259" key="11">
    <source>
        <dbReference type="PROSITE" id="PS50280"/>
    </source>
</evidence>
<dbReference type="InterPro" id="IPR006560">
    <property type="entry name" value="AWS_dom"/>
</dbReference>
<evidence type="ECO:0000259" key="12">
    <source>
        <dbReference type="PROSITE" id="PS50868"/>
    </source>
</evidence>
<keyword evidence="5" id="KW-0808">Transferase</keyword>
<dbReference type="PROSITE" id="PS51578">
    <property type="entry name" value="SAM_MT43_SET2_2"/>
    <property type="match status" value="1"/>
</dbReference>
<keyword evidence="9" id="KW-0137">Centromere</keyword>
<dbReference type="InterPro" id="IPR003616">
    <property type="entry name" value="Post-SET_dom"/>
</dbReference>
<evidence type="ECO:0000256" key="6">
    <source>
        <dbReference type="ARBA" id="ARBA00022691"/>
    </source>
</evidence>
<dbReference type="InterPro" id="IPR050777">
    <property type="entry name" value="SET2_Histone-Lys_MeTrsfase"/>
</dbReference>
<gene>
    <name evidence="14" type="ORF">MUK42_27731</name>
</gene>
<feature type="domain" description="AWS" evidence="13">
    <location>
        <begin position="103"/>
        <end position="152"/>
    </location>
</feature>
<evidence type="ECO:0000256" key="1">
    <source>
        <dbReference type="ARBA" id="ARBA00004123"/>
    </source>
</evidence>
<keyword evidence="7" id="KW-0156">Chromatin regulator</keyword>
<evidence type="ECO:0000256" key="7">
    <source>
        <dbReference type="ARBA" id="ARBA00022853"/>
    </source>
</evidence>
<keyword evidence="3" id="KW-0158">Chromosome</keyword>
<keyword evidence="15" id="KW-1185">Reference proteome</keyword>
<evidence type="ECO:0000256" key="8">
    <source>
        <dbReference type="ARBA" id="ARBA00023242"/>
    </source>
</evidence>
<feature type="domain" description="SET" evidence="11">
    <location>
        <begin position="146"/>
        <end position="271"/>
    </location>
</feature>
<reference evidence="14" key="1">
    <citation type="submission" date="2022-05" db="EMBL/GenBank/DDBJ databases">
        <title>The Musa troglodytarum L. genome provides insights into the mechanism of non-climacteric behaviour and enrichment of carotenoids.</title>
        <authorList>
            <person name="Wang J."/>
        </authorList>
    </citation>
    <scope>NUCLEOTIDE SEQUENCE</scope>
    <source>
        <tissue evidence="14">Leaf</tissue>
    </source>
</reference>
<dbReference type="Gene3D" id="2.170.270.10">
    <property type="entry name" value="SET domain"/>
    <property type="match status" value="1"/>
</dbReference>
<dbReference type="SMART" id="SM00317">
    <property type="entry name" value="SET"/>
    <property type="match status" value="1"/>
</dbReference>
<dbReference type="Proteomes" id="UP001055439">
    <property type="component" value="Chromosome 2"/>
</dbReference>
<dbReference type="EMBL" id="CP097504">
    <property type="protein sequence ID" value="URD86078.1"/>
    <property type="molecule type" value="Genomic_DNA"/>
</dbReference>
<dbReference type="Pfam" id="PF00856">
    <property type="entry name" value="SET"/>
    <property type="match status" value="1"/>
</dbReference>
<evidence type="ECO:0000256" key="9">
    <source>
        <dbReference type="ARBA" id="ARBA00023328"/>
    </source>
</evidence>
<dbReference type="InterPro" id="IPR025787">
    <property type="entry name" value="Hist-Lys_N-MeTrfase_SET2_plant"/>
</dbReference>
<dbReference type="GO" id="GO:0005634">
    <property type="term" value="C:nucleus"/>
    <property type="evidence" value="ECO:0007669"/>
    <property type="project" value="UniProtKB-SubCell"/>
</dbReference>
<organism evidence="14 15">
    <name type="scientific">Musa troglodytarum</name>
    <name type="common">fe'i banana</name>
    <dbReference type="NCBI Taxonomy" id="320322"/>
    <lineage>
        <taxon>Eukaryota</taxon>
        <taxon>Viridiplantae</taxon>
        <taxon>Streptophyta</taxon>
        <taxon>Embryophyta</taxon>
        <taxon>Tracheophyta</taxon>
        <taxon>Spermatophyta</taxon>
        <taxon>Magnoliopsida</taxon>
        <taxon>Liliopsida</taxon>
        <taxon>Zingiberales</taxon>
        <taxon>Musaceae</taxon>
        <taxon>Musa</taxon>
    </lineage>
</organism>
<comment type="subcellular location">
    <subcellularLocation>
        <location evidence="2">Chromosome</location>
        <location evidence="2">Centromere</location>
    </subcellularLocation>
    <subcellularLocation>
        <location evidence="1">Nucleus</location>
    </subcellularLocation>
</comment>
<dbReference type="PANTHER" id="PTHR22884">
    <property type="entry name" value="SET DOMAIN PROTEINS"/>
    <property type="match status" value="1"/>
</dbReference>
<dbReference type="InterPro" id="IPR047893">
    <property type="entry name" value="ASHR3-like_SET"/>
</dbReference>
<dbReference type="SUPFAM" id="SSF82199">
    <property type="entry name" value="SET domain"/>
    <property type="match status" value="1"/>
</dbReference>
<dbReference type="AlphaFoldDB" id="A0A9E7EZ08"/>
<keyword evidence="4" id="KW-0489">Methyltransferase</keyword>
<dbReference type="PROSITE" id="PS51215">
    <property type="entry name" value="AWS"/>
    <property type="match status" value="1"/>
</dbReference>
<dbReference type="InterPro" id="IPR001214">
    <property type="entry name" value="SET_dom"/>
</dbReference>
<proteinExistence type="predicted"/>